<comment type="caution">
    <text evidence="2">The sequence shown here is derived from an EMBL/GenBank/DDBJ whole genome shotgun (WGS) entry which is preliminary data.</text>
</comment>
<evidence type="ECO:0000313" key="3">
    <source>
        <dbReference type="Proteomes" id="UP001175228"/>
    </source>
</evidence>
<keyword evidence="1" id="KW-0812">Transmembrane</keyword>
<name>A0AA39PXH7_9AGAR</name>
<feature type="transmembrane region" description="Helical" evidence="1">
    <location>
        <begin position="117"/>
        <end position="138"/>
    </location>
</feature>
<accession>A0AA39PXH7</accession>
<dbReference type="Proteomes" id="UP001175228">
    <property type="component" value="Unassembled WGS sequence"/>
</dbReference>
<organism evidence="2 3">
    <name type="scientific">Armillaria luteobubalina</name>
    <dbReference type="NCBI Taxonomy" id="153913"/>
    <lineage>
        <taxon>Eukaryota</taxon>
        <taxon>Fungi</taxon>
        <taxon>Dikarya</taxon>
        <taxon>Basidiomycota</taxon>
        <taxon>Agaricomycotina</taxon>
        <taxon>Agaricomycetes</taxon>
        <taxon>Agaricomycetidae</taxon>
        <taxon>Agaricales</taxon>
        <taxon>Marasmiineae</taxon>
        <taxon>Physalacriaceae</taxon>
        <taxon>Armillaria</taxon>
    </lineage>
</organism>
<evidence type="ECO:0000256" key="1">
    <source>
        <dbReference type="SAM" id="Phobius"/>
    </source>
</evidence>
<dbReference type="AlphaFoldDB" id="A0AA39PXH7"/>
<gene>
    <name evidence="2" type="ORF">EDD18DRAFT_1413794</name>
</gene>
<keyword evidence="1" id="KW-0472">Membrane</keyword>
<proteinExistence type="predicted"/>
<dbReference type="EMBL" id="JAUEPU010000030">
    <property type="protein sequence ID" value="KAK0492370.1"/>
    <property type="molecule type" value="Genomic_DNA"/>
</dbReference>
<feature type="transmembrane region" description="Helical" evidence="1">
    <location>
        <begin position="196"/>
        <end position="215"/>
    </location>
</feature>
<evidence type="ECO:0000313" key="2">
    <source>
        <dbReference type="EMBL" id="KAK0492370.1"/>
    </source>
</evidence>
<feature type="transmembrane region" description="Helical" evidence="1">
    <location>
        <begin position="78"/>
        <end position="97"/>
    </location>
</feature>
<reference evidence="2" key="1">
    <citation type="submission" date="2023-06" db="EMBL/GenBank/DDBJ databases">
        <authorList>
            <consortium name="Lawrence Berkeley National Laboratory"/>
            <person name="Ahrendt S."/>
            <person name="Sahu N."/>
            <person name="Indic B."/>
            <person name="Wong-Bajracharya J."/>
            <person name="Merenyi Z."/>
            <person name="Ke H.-M."/>
            <person name="Monk M."/>
            <person name="Kocsube S."/>
            <person name="Drula E."/>
            <person name="Lipzen A."/>
            <person name="Balint B."/>
            <person name="Henrissat B."/>
            <person name="Andreopoulos B."/>
            <person name="Martin F.M."/>
            <person name="Harder C.B."/>
            <person name="Rigling D."/>
            <person name="Ford K.L."/>
            <person name="Foster G.D."/>
            <person name="Pangilinan J."/>
            <person name="Papanicolaou A."/>
            <person name="Barry K."/>
            <person name="LaButti K."/>
            <person name="Viragh M."/>
            <person name="Koriabine M."/>
            <person name="Yan M."/>
            <person name="Riley R."/>
            <person name="Champramary S."/>
            <person name="Plett K.L."/>
            <person name="Tsai I.J."/>
            <person name="Slot J."/>
            <person name="Sipos G."/>
            <person name="Plett J."/>
            <person name="Nagy L.G."/>
            <person name="Grigoriev I.V."/>
        </authorList>
    </citation>
    <scope>NUCLEOTIDE SEQUENCE</scope>
    <source>
        <strain evidence="2">HWK02</strain>
    </source>
</reference>
<sequence>MFESNVSLQAAGLIALADLLPVTVRTALSGTASYSDALVLAPSMHQQQTVSEINRGEFPITGAMTTGYIFRIENPATVYYLQSIGVTGHLVTAHVFSPARKSLLRSFFVPSTLLYAIYWWALGVLGGFVVSRLVNVIIIKRRDERGWKGQKEPGVEGDLFILLCHDRWVRLRGSVDDLKAVTSGQWLRDLTPMESFTVTCATMLVYVSAVLAFNASPVGSFLIGFLLLSTAVLLTLCNSLTGCLQMCDRVIRRVGAPKNYERRLVLAQELIAEIGPGRLGYRYGIGAS</sequence>
<feature type="transmembrane region" description="Helical" evidence="1">
    <location>
        <begin position="221"/>
        <end position="244"/>
    </location>
</feature>
<keyword evidence="1" id="KW-1133">Transmembrane helix</keyword>
<keyword evidence="3" id="KW-1185">Reference proteome</keyword>
<protein>
    <submittedName>
        <fullName evidence="2">Uncharacterized protein</fullName>
    </submittedName>
</protein>